<dbReference type="Gene3D" id="1.10.287.1490">
    <property type="match status" value="1"/>
</dbReference>
<organism evidence="3 4">
    <name type="scientific">Glossina brevipalpis</name>
    <dbReference type="NCBI Taxonomy" id="37001"/>
    <lineage>
        <taxon>Eukaryota</taxon>
        <taxon>Metazoa</taxon>
        <taxon>Ecdysozoa</taxon>
        <taxon>Arthropoda</taxon>
        <taxon>Hexapoda</taxon>
        <taxon>Insecta</taxon>
        <taxon>Pterygota</taxon>
        <taxon>Neoptera</taxon>
        <taxon>Endopterygota</taxon>
        <taxon>Diptera</taxon>
        <taxon>Brachycera</taxon>
        <taxon>Muscomorpha</taxon>
        <taxon>Hippoboscoidea</taxon>
        <taxon>Glossinidae</taxon>
        <taxon>Glossina</taxon>
    </lineage>
</organism>
<dbReference type="Proteomes" id="UP000091820">
    <property type="component" value="Unassembled WGS sequence"/>
</dbReference>
<feature type="coiled-coil region" evidence="1">
    <location>
        <begin position="999"/>
        <end position="1040"/>
    </location>
</feature>
<feature type="coiled-coil region" evidence="1">
    <location>
        <begin position="471"/>
        <end position="610"/>
    </location>
</feature>
<feature type="coiled-coil region" evidence="1">
    <location>
        <begin position="1073"/>
        <end position="1142"/>
    </location>
</feature>
<keyword evidence="4" id="KW-1185">Reference proteome</keyword>
<dbReference type="VEuPathDB" id="VectorBase:GBRI000793"/>
<dbReference type="SUPFAM" id="SSF57997">
    <property type="entry name" value="Tropomyosin"/>
    <property type="match status" value="1"/>
</dbReference>
<evidence type="ECO:0000256" key="1">
    <source>
        <dbReference type="SAM" id="Coils"/>
    </source>
</evidence>
<dbReference type="STRING" id="37001.A0A1A9VZT8"/>
<keyword evidence="2" id="KW-0812">Transmembrane</keyword>
<feature type="transmembrane region" description="Helical" evidence="2">
    <location>
        <begin position="2049"/>
        <end position="2067"/>
    </location>
</feature>
<feature type="coiled-coil region" evidence="1">
    <location>
        <begin position="1674"/>
        <end position="1849"/>
    </location>
</feature>
<evidence type="ECO:0000313" key="4">
    <source>
        <dbReference type="Proteomes" id="UP000091820"/>
    </source>
</evidence>
<feature type="coiled-coil region" evidence="1">
    <location>
        <begin position="1520"/>
        <end position="1645"/>
    </location>
</feature>
<feature type="coiled-coil region" evidence="1">
    <location>
        <begin position="798"/>
        <end position="943"/>
    </location>
</feature>
<proteinExistence type="predicted"/>
<keyword evidence="2" id="KW-0472">Membrane</keyword>
<accession>A0A1A9VZT8</accession>
<feature type="coiled-coil region" evidence="1">
    <location>
        <begin position="1878"/>
        <end position="2021"/>
    </location>
</feature>
<feature type="coiled-coil region" evidence="1">
    <location>
        <begin position="1222"/>
        <end position="1470"/>
    </location>
</feature>
<evidence type="ECO:0000313" key="3">
    <source>
        <dbReference type="EnsemblMetazoa" id="GBRI000793-PA"/>
    </source>
</evidence>
<name>A0A1A9VZT8_9MUSC</name>
<protein>
    <submittedName>
        <fullName evidence="3">Uncharacterized protein</fullName>
    </submittedName>
</protein>
<dbReference type="EnsemblMetazoa" id="GBRI000793-RA">
    <property type="protein sequence ID" value="GBRI000793-PA"/>
    <property type="gene ID" value="GBRI000793"/>
</dbReference>
<reference evidence="4" key="1">
    <citation type="submission" date="2014-03" db="EMBL/GenBank/DDBJ databases">
        <authorList>
            <person name="Aksoy S."/>
            <person name="Warren W."/>
            <person name="Wilson R.K."/>
        </authorList>
    </citation>
    <scope>NUCLEOTIDE SEQUENCE [LARGE SCALE GENOMIC DNA]</scope>
    <source>
        <strain evidence="4">IAEA</strain>
    </source>
</reference>
<keyword evidence="1" id="KW-0175">Coiled coil</keyword>
<reference evidence="3" key="2">
    <citation type="submission" date="2020-05" db="UniProtKB">
        <authorList>
            <consortium name="EnsemblMetazoa"/>
        </authorList>
    </citation>
    <scope>IDENTIFICATION</scope>
    <source>
        <strain evidence="3">IAEA</strain>
    </source>
</reference>
<sequence length="2076" mass="244414">MDITSWKNIILQWISECGFTERDFFNLDQYDINKFYINFSKKHHKISTDNYTKLLNFLQQFYPEFEASRDGDNRLSSEDCIYVYTLMLHFSCVKYPQTFFHDICQKLPTRSQEIMALFFREVCDIEKLNKENLRRALAEAFASHESLRSSDLISTSNSSLSTGTNPKNDSSLMTLECNNIETEGSSPFTPKIRLLEERTRELFTLRAELETERYEKDFLEVQIKRNEDKILKLHQDNKELLHQLQELNIDILTKANENNSLNREDDEHNKMHDRFANEIQQKDNEIMRLNETLRASQEHKIVAEEKLLYKNNQIEMCSQRIELLEMKINKLTEDIDKREETIKYLGDANAELKQCIAETIDANASVVADSTLSQNSKSFNDSTANEPETLAVSVVDKQLREKQHENIRMSKELHVLNENNTLLAEHIHDLLKLEMNEFHMTMDDLSESISEDDIQSNCDPIAQFNMFASCMDKINIHHQLERNKIETLKNEVVALQKQNLELTTTLKSVLDDANLLKSNLDVVKRKNKDLEETKDELQNSLRNCEAELKNLQEQLENSKTVKESSREVINVLKAKLHEIEKVNIELTGSNTQLKEHSEDLQSKLQNLQEKWMTQTKCLEEQVEGFSDQLQYQSKELKIFQNTELALRSKYEEMLIHNNRLKENSREATEHLNDMRHEVISKEIEMSDVGMQVSDLTMKNTDLEKSIDISMQEYKQEKQQLEKDQEKGLERIKELENEIFKLNEELVDLRVLLEDSKLESTNLKQTVVQLERKILALIELCSDNSMSNNSMSNNSVDNFEELEYHINSLIEQKNDLLKQVQAKQSIIDQCTYEELVVLKTQNMEYEDEIVKLKHKQNEFIEQIKSDSNKEESELRRQMKEAKLEHEQRLKELSKELKLAKEENNNKERELLLLIAEHRDMKSDLNDAEEQIRTLREFNDSIRINFERLKYFERRVMECFHDNEKLKLEFQNVHQEISKGLQYLINVSKSVRELTDEIKNKEMFDKAVLEYKQTLEEKEKQIEKFQERFNEQSQALASFNDRLIKMATEKRRLLKDSAAFMSQIQQEQEEKRILLSSLEKSADHMKASIQEEESRSENLERLNNEFKSEIESLHQHNAHLQDKLSESEADFKALSQDQQKLREDFQEKFSTLTQKLTESYGELEKHIAAHLDMAVIIENNVKLPEQTDEIKNVFNAHSSDSSESSTNQLRHLLNRLLHVHKLQQSKLEQLLQKENQTLNSKEELINEIQDLKSKLERNQKEMHDTHKKLENKDSIIQKRITNEVKHLEDKLLNLEKTNERINSERGTLQSRVIQQEQEIQSERLRFKEIADDKQQLTQQLRNMNEEMKKLQINLQEYQIVSERATTSCDILEKENQDKSSKLQNLEKELEEFKGKTQRTQSKLYLTQQQHNSLQIEHKKLLEKLKQEQGVLSSLEAELADKSEEILNRETKLIEMEDKQKELEKQITFTTKKLDEMVNCKLSAEMKCDQLRSDCQQYERGIKYLKSQHQNFADQNKRLCSGFDRVEADKIILSDEVKELKANLLYANENASKLMQQFETVRIEKEGVSQENQCLKKQLEEVVKRHASSEMKLKTFIERSQSLERHFLNYENELKNAKANFENSEVNLEKLTNEYRKVRESHQVTKKRIEKMILKLGDSQARSIKLEKDNEMLCKTLEANSVTVETLKKEKDLLQREISVLQERLLWAERGHEQMNAKIQNLEHINRTLQETKQKLEEVEIDDKMKINKLEKMRDANEEKVRKLISSQNSSEHLNVKLNLEIGALNMQLEKLNSDLSAEYNEQIEQIQRHLAMSQDQVQKYAQAKQNLTIRVNELQDQNAKINDQLSKLTLSINVSKDRCVKLSTERDQFHAELLVLQEGKAKAERELEIVKQSLKETRTRNEQIMSERNNLIESLESRIDVLVGQIKKMTKEVENLQNERKLLKEKAEIQSSELTESRNQTATTVVELEELSTRLSAMDAALKKEKQRSEQLRSDNQVLHSKYTEAKKQASEAEADAEEHIKANRLELEKTTKKMVNSKWNNRLYSCFKHFLAFVFTQTMFYVILNYLLDRNDSEMLF</sequence>
<keyword evidence="2" id="KW-1133">Transmembrane helix</keyword>
<evidence type="ECO:0000256" key="2">
    <source>
        <dbReference type="SAM" id="Phobius"/>
    </source>
</evidence>
<feature type="coiled-coil region" evidence="1">
    <location>
        <begin position="192"/>
        <end position="341"/>
    </location>
</feature>
<feature type="coiled-coil region" evidence="1">
    <location>
        <begin position="657"/>
        <end position="772"/>
    </location>
</feature>